<name>A0ABR0KSK4_9PEZI</name>
<gene>
    <name evidence="1" type="ORF">LTR16_003672</name>
</gene>
<evidence type="ECO:0000313" key="2">
    <source>
        <dbReference type="Proteomes" id="UP001357485"/>
    </source>
</evidence>
<dbReference type="InterPro" id="IPR036526">
    <property type="entry name" value="C-N_Hydrolase_sf"/>
</dbReference>
<proteinExistence type="predicted"/>
<sequence>PDGGFAVIFGLDGPPLVEPIDPGDEGTLYTDIDLQNRDFATNMIDVAGHYSIPKRRSM</sequence>
<reference evidence="1 2" key="1">
    <citation type="submission" date="2023-08" db="EMBL/GenBank/DDBJ databases">
        <title>Black Yeasts Isolated from many extreme environments.</title>
        <authorList>
            <person name="Coleine C."/>
            <person name="Stajich J.E."/>
            <person name="Selbmann L."/>
        </authorList>
    </citation>
    <scope>NUCLEOTIDE SEQUENCE [LARGE SCALE GENOMIC DNA]</scope>
    <source>
        <strain evidence="1 2">CCFEE 536</strain>
    </source>
</reference>
<keyword evidence="2" id="KW-1185">Reference proteome</keyword>
<evidence type="ECO:0000313" key="1">
    <source>
        <dbReference type="EMBL" id="KAK5123850.1"/>
    </source>
</evidence>
<accession>A0ABR0KSK4</accession>
<dbReference type="Proteomes" id="UP001357485">
    <property type="component" value="Unassembled WGS sequence"/>
</dbReference>
<protein>
    <submittedName>
        <fullName evidence="1">Uncharacterized protein</fullName>
    </submittedName>
</protein>
<organism evidence="1 2">
    <name type="scientific">Cryomyces antarcticus</name>
    <dbReference type="NCBI Taxonomy" id="329879"/>
    <lineage>
        <taxon>Eukaryota</taxon>
        <taxon>Fungi</taxon>
        <taxon>Dikarya</taxon>
        <taxon>Ascomycota</taxon>
        <taxon>Pezizomycotina</taxon>
        <taxon>Dothideomycetes</taxon>
        <taxon>Dothideomycetes incertae sedis</taxon>
        <taxon>Cryomyces</taxon>
    </lineage>
</organism>
<comment type="caution">
    <text evidence="1">The sequence shown here is derived from an EMBL/GenBank/DDBJ whole genome shotgun (WGS) entry which is preliminary data.</text>
</comment>
<dbReference type="EMBL" id="JAVRRA010025027">
    <property type="protein sequence ID" value="KAK5123850.1"/>
    <property type="molecule type" value="Genomic_DNA"/>
</dbReference>
<feature type="non-terminal residue" evidence="1">
    <location>
        <position position="1"/>
    </location>
</feature>
<dbReference type="SUPFAM" id="SSF56317">
    <property type="entry name" value="Carbon-nitrogen hydrolase"/>
    <property type="match status" value="1"/>
</dbReference>